<comment type="function">
    <text evidence="1">Probably involved in the defense reaction of plants against pathogens.</text>
</comment>
<accession>A0A2G5DEW2</accession>
<dbReference type="STRING" id="218851.A0A2G5DEW2"/>
<dbReference type="AlphaFoldDB" id="A0A2G5DEW2"/>
<sequence length="141" mass="16226">MSPAVTIAQFLSAHNKVRAKHSLPSLTWSNNLANYAKWYAEKRRGDCKLIHSVLNYGENMFWGMGTRWKPSDAVAAWAVQESYYNYRTNTCMRNKECLHYTQLVWRKTSKVGCAKIKCNSGDTLIICEYDPHGNVIGQRPY</sequence>
<evidence type="ECO:0000256" key="1">
    <source>
        <dbReference type="ARBA" id="ARBA00003143"/>
    </source>
</evidence>
<dbReference type="PANTHER" id="PTHR10334">
    <property type="entry name" value="CYSTEINE-RICH SECRETORY PROTEIN-RELATED"/>
    <property type="match status" value="1"/>
</dbReference>
<evidence type="ECO:0000259" key="3">
    <source>
        <dbReference type="SMART" id="SM00198"/>
    </source>
</evidence>
<dbReference type="SUPFAM" id="SSF55797">
    <property type="entry name" value="PR-1-like"/>
    <property type="match status" value="1"/>
</dbReference>
<dbReference type="PRINTS" id="PR00837">
    <property type="entry name" value="V5TPXLIKE"/>
</dbReference>
<dbReference type="InterPro" id="IPR035940">
    <property type="entry name" value="CAP_sf"/>
</dbReference>
<gene>
    <name evidence="4" type="ORF">AQUCO_02100130v1</name>
</gene>
<dbReference type="Proteomes" id="UP000230069">
    <property type="component" value="Unassembled WGS sequence"/>
</dbReference>
<dbReference type="EMBL" id="KZ305038">
    <property type="protein sequence ID" value="PIA42065.1"/>
    <property type="molecule type" value="Genomic_DNA"/>
</dbReference>
<keyword evidence="5" id="KW-1185">Reference proteome</keyword>
<organism evidence="4 5">
    <name type="scientific">Aquilegia coerulea</name>
    <name type="common">Rocky mountain columbine</name>
    <dbReference type="NCBI Taxonomy" id="218851"/>
    <lineage>
        <taxon>Eukaryota</taxon>
        <taxon>Viridiplantae</taxon>
        <taxon>Streptophyta</taxon>
        <taxon>Embryophyta</taxon>
        <taxon>Tracheophyta</taxon>
        <taxon>Spermatophyta</taxon>
        <taxon>Magnoliopsida</taxon>
        <taxon>Ranunculales</taxon>
        <taxon>Ranunculaceae</taxon>
        <taxon>Thalictroideae</taxon>
        <taxon>Aquilegia</taxon>
    </lineage>
</organism>
<keyword evidence="2" id="KW-0611">Plant defense</keyword>
<dbReference type="InterPro" id="IPR001283">
    <property type="entry name" value="CRISP-related"/>
</dbReference>
<evidence type="ECO:0000313" key="5">
    <source>
        <dbReference type="Proteomes" id="UP000230069"/>
    </source>
</evidence>
<dbReference type="Gene3D" id="3.40.33.10">
    <property type="entry name" value="CAP"/>
    <property type="match status" value="1"/>
</dbReference>
<dbReference type="PRINTS" id="PR00838">
    <property type="entry name" value="V5ALLERGEN"/>
</dbReference>
<evidence type="ECO:0000256" key="2">
    <source>
        <dbReference type="ARBA" id="ARBA00023265"/>
    </source>
</evidence>
<dbReference type="InParanoid" id="A0A2G5DEW2"/>
<dbReference type="FunFam" id="3.40.33.10:FF:000004">
    <property type="entry name" value="CAP, cysteine-rich secretory protein, antigen 5"/>
    <property type="match status" value="1"/>
</dbReference>
<name>A0A2G5DEW2_AQUCA</name>
<evidence type="ECO:0000313" key="4">
    <source>
        <dbReference type="EMBL" id="PIA42065.1"/>
    </source>
</evidence>
<dbReference type="Pfam" id="PF00188">
    <property type="entry name" value="CAP"/>
    <property type="match status" value="1"/>
</dbReference>
<dbReference type="InterPro" id="IPR014044">
    <property type="entry name" value="CAP_dom"/>
</dbReference>
<dbReference type="InterPro" id="IPR002413">
    <property type="entry name" value="V5_allergen-like"/>
</dbReference>
<proteinExistence type="predicted"/>
<protein>
    <recommendedName>
        <fullName evidence="3">SCP domain-containing protein</fullName>
    </recommendedName>
</protein>
<keyword evidence="2" id="KW-0568">Pathogenesis-related protein</keyword>
<reference evidence="4 5" key="1">
    <citation type="submission" date="2017-09" db="EMBL/GenBank/DDBJ databases">
        <title>WGS assembly of Aquilegia coerulea Goldsmith.</title>
        <authorList>
            <person name="Hodges S."/>
            <person name="Kramer E."/>
            <person name="Nordborg M."/>
            <person name="Tomkins J."/>
            <person name="Borevitz J."/>
            <person name="Derieg N."/>
            <person name="Yan J."/>
            <person name="Mihaltcheva S."/>
            <person name="Hayes R.D."/>
            <person name="Rokhsar D."/>
        </authorList>
    </citation>
    <scope>NUCLEOTIDE SEQUENCE [LARGE SCALE GENOMIC DNA]</scope>
    <source>
        <strain evidence="5">cv. Goldsmith</strain>
    </source>
</reference>
<dbReference type="OrthoDB" id="337038at2759"/>
<dbReference type="CDD" id="cd05381">
    <property type="entry name" value="CAP_PR-1"/>
    <property type="match status" value="1"/>
</dbReference>
<dbReference type="SMART" id="SM00198">
    <property type="entry name" value="SCP"/>
    <property type="match status" value="1"/>
</dbReference>
<feature type="domain" description="SCP" evidence="3">
    <location>
        <begin position="5"/>
        <end position="137"/>
    </location>
</feature>